<sequence length="117" mass="13056">MKIRQNIHKIAAAAILTVAVQVAFAAFSFTGLSDEKTKNSKYSLKNLNSLSHKGLTYTSLKTNLQFKGTQTFQPKETSNGLEVSSLLKYDNGNTTYIYPYKFKVKVPKFKTPAPAHH</sequence>
<evidence type="ECO:0000313" key="2">
    <source>
        <dbReference type="EMBL" id="SJZ96182.1"/>
    </source>
</evidence>
<gene>
    <name evidence="2" type="ORF">SAMN04488132_10715</name>
</gene>
<dbReference type="Proteomes" id="UP000190888">
    <property type="component" value="Unassembled WGS sequence"/>
</dbReference>
<dbReference type="AlphaFoldDB" id="A0A1T4PXD6"/>
<dbReference type="RefSeq" id="WP_078831797.1">
    <property type="nucleotide sequence ID" value="NZ_FUWH01000007.1"/>
</dbReference>
<accession>A0A1T4PXD6</accession>
<name>A0A1T4PXD6_9BACT</name>
<dbReference type="OrthoDB" id="678082at2"/>
<proteinExistence type="predicted"/>
<feature type="signal peptide" evidence="1">
    <location>
        <begin position="1"/>
        <end position="25"/>
    </location>
</feature>
<organism evidence="2 3">
    <name type="scientific">Sediminibacterium ginsengisoli</name>
    <dbReference type="NCBI Taxonomy" id="413434"/>
    <lineage>
        <taxon>Bacteria</taxon>
        <taxon>Pseudomonadati</taxon>
        <taxon>Bacteroidota</taxon>
        <taxon>Chitinophagia</taxon>
        <taxon>Chitinophagales</taxon>
        <taxon>Chitinophagaceae</taxon>
        <taxon>Sediminibacterium</taxon>
    </lineage>
</organism>
<keyword evidence="1" id="KW-0732">Signal</keyword>
<keyword evidence="3" id="KW-1185">Reference proteome</keyword>
<evidence type="ECO:0000256" key="1">
    <source>
        <dbReference type="SAM" id="SignalP"/>
    </source>
</evidence>
<reference evidence="2 3" key="1">
    <citation type="submission" date="2017-02" db="EMBL/GenBank/DDBJ databases">
        <authorList>
            <person name="Peterson S.W."/>
        </authorList>
    </citation>
    <scope>NUCLEOTIDE SEQUENCE [LARGE SCALE GENOMIC DNA]</scope>
    <source>
        <strain evidence="2 3">DSM 22335</strain>
    </source>
</reference>
<feature type="chain" id="PRO_5012820695" evidence="1">
    <location>
        <begin position="26"/>
        <end position="117"/>
    </location>
</feature>
<evidence type="ECO:0000313" key="3">
    <source>
        <dbReference type="Proteomes" id="UP000190888"/>
    </source>
</evidence>
<protein>
    <submittedName>
        <fullName evidence="2">Uncharacterized protein</fullName>
    </submittedName>
</protein>
<dbReference type="EMBL" id="FUWH01000007">
    <property type="protein sequence ID" value="SJZ96182.1"/>
    <property type="molecule type" value="Genomic_DNA"/>
</dbReference>